<dbReference type="RefSeq" id="WP_026745959.1">
    <property type="nucleotide sequence ID" value="NZ_AP019823.1"/>
</dbReference>
<dbReference type="OrthoDB" id="4537997at2"/>
<evidence type="ECO:0000256" key="2">
    <source>
        <dbReference type="ARBA" id="ARBA00022679"/>
    </source>
</evidence>
<dbReference type="InterPro" id="IPR002745">
    <property type="entry name" value="Ptrans_KptA/Tpt1"/>
</dbReference>
<accession>A0A510JI96</accession>
<dbReference type="Pfam" id="PF01885">
    <property type="entry name" value="PTS_2-RNA"/>
    <property type="match status" value="1"/>
</dbReference>
<dbReference type="EC" id="2.7.1.-" evidence="5"/>
<dbReference type="HAMAP" id="MF_00299">
    <property type="entry name" value="KptA"/>
    <property type="match status" value="1"/>
</dbReference>
<keyword evidence="7" id="KW-1185">Reference proteome</keyword>
<sequence>MKKKLTRLGKFISLILRHKPEMIGIELDRNGWADVNELINGINRSGDVEDGKEERINFEILEEIVRNNSKKRYEFNKNLTKIRACQGHSIDVDLELKAVKPPKILYHGTADRFLEQIKKEGLKKKSRQFVHLSETEETAYSVGQRHGKPFIIKVLAERMYEDGKKFFISKNGVWLTDDIEVEYLEF</sequence>
<comment type="similarity">
    <text evidence="1 5">Belongs to the KptA/TPT1 family.</text>
</comment>
<keyword evidence="2 5" id="KW-0808">Transferase</keyword>
<dbReference type="GO" id="GO:0006388">
    <property type="term" value="P:tRNA splicing, via endonucleolytic cleavage and ligation"/>
    <property type="evidence" value="ECO:0007669"/>
    <property type="project" value="UniProtKB-UniRule"/>
</dbReference>
<evidence type="ECO:0000313" key="7">
    <source>
        <dbReference type="Proteomes" id="UP000321892"/>
    </source>
</evidence>
<keyword evidence="3 5" id="KW-0520">NAD</keyword>
<protein>
    <recommendedName>
        <fullName evidence="5">Probable RNA 2'-phosphotransferase</fullName>
        <ecNumber evidence="5">2.7.1.-</ecNumber>
    </recommendedName>
</protein>
<evidence type="ECO:0000313" key="6">
    <source>
        <dbReference type="EMBL" id="BBM39004.1"/>
    </source>
</evidence>
<dbReference type="InterPro" id="IPR042080">
    <property type="entry name" value="RNA_2'-PTrans_N"/>
</dbReference>
<gene>
    <name evidence="5" type="primary">kptA</name>
    <name evidence="6" type="ORF">JCM16775_1715</name>
</gene>
<organism evidence="6 7">
    <name type="scientific">Leptotrichia hofstadii</name>
    <dbReference type="NCBI Taxonomy" id="157688"/>
    <lineage>
        <taxon>Bacteria</taxon>
        <taxon>Fusobacteriati</taxon>
        <taxon>Fusobacteriota</taxon>
        <taxon>Fusobacteriia</taxon>
        <taxon>Fusobacteriales</taxon>
        <taxon>Leptotrichiaceae</taxon>
        <taxon>Leptotrichia</taxon>
    </lineage>
</organism>
<dbReference type="Gene3D" id="1.10.10.970">
    <property type="entry name" value="RNA 2'-phosphotransferase, Tpt1/KptA family, N-terminal domain"/>
    <property type="match status" value="1"/>
</dbReference>
<dbReference type="Proteomes" id="UP000321892">
    <property type="component" value="Chromosome"/>
</dbReference>
<evidence type="ECO:0000256" key="4">
    <source>
        <dbReference type="ARBA" id="ARBA00025212"/>
    </source>
</evidence>
<dbReference type="GO" id="GO:0000215">
    <property type="term" value="F:tRNA 2'-phosphotransferase activity"/>
    <property type="evidence" value="ECO:0007669"/>
    <property type="project" value="TreeGrafter"/>
</dbReference>
<evidence type="ECO:0000256" key="1">
    <source>
        <dbReference type="ARBA" id="ARBA00009836"/>
    </source>
</evidence>
<dbReference type="SUPFAM" id="SSF56399">
    <property type="entry name" value="ADP-ribosylation"/>
    <property type="match status" value="1"/>
</dbReference>
<dbReference type="InterPro" id="IPR042081">
    <property type="entry name" value="RNA_2'-PTrans_C"/>
</dbReference>
<dbReference type="AlphaFoldDB" id="A0A510JI96"/>
<name>A0A510JI96_9FUSO</name>
<dbReference type="PANTHER" id="PTHR12684">
    <property type="entry name" value="PUTATIVE PHOSPHOTRANSFERASE"/>
    <property type="match status" value="1"/>
</dbReference>
<dbReference type="PANTHER" id="PTHR12684:SF2">
    <property type="entry name" value="TRNA 2'-PHOSPHOTRANSFERASE 1"/>
    <property type="match status" value="1"/>
</dbReference>
<comment type="function">
    <text evidence="4 5">Removes the 2'-phosphate from RNA via an intermediate in which the phosphate is ADP-ribosylated by NAD followed by a presumed transesterification to release the RNA and generate ADP-ribose 1''-2''-cyclic phosphate (APPR&gt;P). May function as an ADP-ribosylase.</text>
</comment>
<reference evidence="6 7" key="1">
    <citation type="submission" date="2019-07" db="EMBL/GenBank/DDBJ databases">
        <title>Complete Genome Sequence of Leptotrichia hofstadii Strain JCM16775.</title>
        <authorList>
            <person name="Watanabe S."/>
            <person name="Cui L."/>
        </authorList>
    </citation>
    <scope>NUCLEOTIDE SEQUENCE [LARGE SCALE GENOMIC DNA]</scope>
    <source>
        <strain evidence="6 7">JCM16775</strain>
    </source>
</reference>
<evidence type="ECO:0000256" key="5">
    <source>
        <dbReference type="HAMAP-Rule" id="MF_00299"/>
    </source>
</evidence>
<dbReference type="KEGG" id="lhf:JCM16775_1715"/>
<dbReference type="Gene3D" id="3.20.170.30">
    <property type="match status" value="1"/>
</dbReference>
<dbReference type="EMBL" id="AP019823">
    <property type="protein sequence ID" value="BBM39004.1"/>
    <property type="molecule type" value="Genomic_DNA"/>
</dbReference>
<evidence type="ECO:0000256" key="3">
    <source>
        <dbReference type="ARBA" id="ARBA00023027"/>
    </source>
</evidence>
<proteinExistence type="inferred from homology"/>
<dbReference type="InterPro" id="IPR022928">
    <property type="entry name" value="RNA_2'-PTrans_KptA"/>
</dbReference>
<dbReference type="GO" id="GO:0003950">
    <property type="term" value="F:NAD+ poly-ADP-ribosyltransferase activity"/>
    <property type="evidence" value="ECO:0007669"/>
    <property type="project" value="InterPro"/>
</dbReference>